<dbReference type="InterPro" id="IPR039428">
    <property type="entry name" value="NUOK/Mnh_C1-like"/>
</dbReference>
<evidence type="ECO:0000256" key="3">
    <source>
        <dbReference type="ARBA" id="ARBA00016612"/>
    </source>
</evidence>
<keyword evidence="8 11" id="KW-0472">Membrane</keyword>
<name>J9PH64_9CUCU</name>
<keyword evidence="6 11" id="KW-1133">Transmembrane helix</keyword>
<dbReference type="Gene3D" id="1.10.287.3510">
    <property type="match status" value="1"/>
</dbReference>
<evidence type="ECO:0000256" key="11">
    <source>
        <dbReference type="SAM" id="Phobius"/>
    </source>
</evidence>
<geneLocation type="mitochondrion" evidence="12"/>
<keyword evidence="12" id="KW-0496">Mitochondrion</keyword>
<evidence type="ECO:0000256" key="4">
    <source>
        <dbReference type="ARBA" id="ARBA00022692"/>
    </source>
</evidence>
<evidence type="ECO:0000256" key="2">
    <source>
        <dbReference type="ARBA" id="ARBA00010519"/>
    </source>
</evidence>
<reference evidence="12" key="1">
    <citation type="submission" date="2011-06" db="EMBL/GenBank/DDBJ databases">
        <authorList>
            <person name="Haran J.M."/>
            <person name="Timmermans M.J.T.N."/>
            <person name="Vogler A.P."/>
        </authorList>
    </citation>
    <scope>NUCLEOTIDE SEQUENCE</scope>
</reference>
<evidence type="ECO:0000256" key="5">
    <source>
        <dbReference type="ARBA" id="ARBA00022967"/>
    </source>
</evidence>
<gene>
    <name evidence="12" type="primary">ND4L</name>
</gene>
<reference evidence="12" key="2">
    <citation type="journal article" date="2013" name="Mol. Phylogenet. Evol.">
        <title>Mitogenome sequences stabilize the phylogenetics of weevils (Curculionoidea) and establish the monophyly of larval ectophagy.</title>
        <authorList>
            <person name="Haran J."/>
            <person name="Timmermans M.J."/>
            <person name="Vogler A.P."/>
        </authorList>
    </citation>
    <scope>NUCLEOTIDE SEQUENCE</scope>
</reference>
<dbReference type="GO" id="GO:0016020">
    <property type="term" value="C:membrane"/>
    <property type="evidence" value="ECO:0007669"/>
    <property type="project" value="UniProtKB-SubCell"/>
</dbReference>
<comment type="subcellular location">
    <subcellularLocation>
        <location evidence="1">Membrane</location>
        <topology evidence="1">Multi-pass membrane protein</topology>
    </subcellularLocation>
</comment>
<comment type="catalytic activity">
    <reaction evidence="10">
        <text>a ubiquinone + NADH + 5 H(+)(in) = a ubiquinol + NAD(+) + 4 H(+)(out)</text>
        <dbReference type="Rhea" id="RHEA:29091"/>
        <dbReference type="Rhea" id="RHEA-COMP:9565"/>
        <dbReference type="Rhea" id="RHEA-COMP:9566"/>
        <dbReference type="ChEBI" id="CHEBI:15378"/>
        <dbReference type="ChEBI" id="CHEBI:16389"/>
        <dbReference type="ChEBI" id="CHEBI:17976"/>
        <dbReference type="ChEBI" id="CHEBI:57540"/>
        <dbReference type="ChEBI" id="CHEBI:57945"/>
        <dbReference type="EC" id="7.1.1.2"/>
    </reaction>
</comment>
<evidence type="ECO:0000256" key="6">
    <source>
        <dbReference type="ARBA" id="ARBA00022989"/>
    </source>
</evidence>
<organism evidence="12">
    <name type="scientific">Cionus olens</name>
    <dbReference type="NCBI Taxonomy" id="201874"/>
    <lineage>
        <taxon>Eukaryota</taxon>
        <taxon>Metazoa</taxon>
        <taxon>Ecdysozoa</taxon>
        <taxon>Arthropoda</taxon>
        <taxon>Hexapoda</taxon>
        <taxon>Insecta</taxon>
        <taxon>Pterygota</taxon>
        <taxon>Neoptera</taxon>
        <taxon>Endopterygota</taxon>
        <taxon>Coleoptera</taxon>
        <taxon>Polyphaga</taxon>
        <taxon>Cucujiformia</taxon>
        <taxon>Curculionidae</taxon>
        <taxon>Cioninae</taxon>
        <taxon>Cionus</taxon>
    </lineage>
</organism>
<protein>
    <recommendedName>
        <fullName evidence="3">NADH-ubiquinone oxidoreductase chain 4L</fullName>
    </recommendedName>
    <alternativeName>
        <fullName evidence="9">NADH dehydrogenase subunit 4L</fullName>
    </alternativeName>
</protein>
<evidence type="ECO:0000256" key="1">
    <source>
        <dbReference type="ARBA" id="ARBA00004141"/>
    </source>
</evidence>
<accession>J9PH64</accession>
<keyword evidence="5" id="KW-1278">Translocase</keyword>
<evidence type="ECO:0000313" key="12">
    <source>
        <dbReference type="EMBL" id="AEP27601.1"/>
    </source>
</evidence>
<comment type="similarity">
    <text evidence="2">Belongs to the complex I subunit 4L family.</text>
</comment>
<dbReference type="Pfam" id="PF00420">
    <property type="entry name" value="Oxidored_q2"/>
    <property type="match status" value="1"/>
</dbReference>
<keyword evidence="4 11" id="KW-0812">Transmembrane</keyword>
<feature type="transmembrane region" description="Helical" evidence="11">
    <location>
        <begin position="29"/>
        <end position="50"/>
    </location>
</feature>
<dbReference type="GO" id="GO:0008137">
    <property type="term" value="F:NADH dehydrogenase (ubiquinone) activity"/>
    <property type="evidence" value="ECO:0007669"/>
    <property type="project" value="UniProtKB-EC"/>
</dbReference>
<evidence type="ECO:0000256" key="7">
    <source>
        <dbReference type="ARBA" id="ARBA00023027"/>
    </source>
</evidence>
<evidence type="ECO:0000256" key="10">
    <source>
        <dbReference type="ARBA" id="ARBA00049551"/>
    </source>
</evidence>
<proteinExistence type="inferred from homology"/>
<sequence length="96" mass="11659">MMMFYIYSLVFMFMSSFIIFTCKYKHFLVMLLSLELSVLTLYFLLFIFVSNYYYEYFLLMLFLIMSVCEGSLGLSLLIFMIRTHGNDMIMMFDNLW</sequence>
<feature type="transmembrane region" description="Helical" evidence="11">
    <location>
        <begin position="56"/>
        <end position="81"/>
    </location>
</feature>
<evidence type="ECO:0000256" key="9">
    <source>
        <dbReference type="ARBA" id="ARBA00031586"/>
    </source>
</evidence>
<feature type="transmembrane region" description="Helical" evidence="11">
    <location>
        <begin position="6"/>
        <end position="22"/>
    </location>
</feature>
<dbReference type="EMBL" id="JN163958">
    <property type="protein sequence ID" value="AEP27601.1"/>
    <property type="molecule type" value="Genomic_DNA"/>
</dbReference>
<keyword evidence="7" id="KW-0520">NAD</keyword>
<evidence type="ECO:0000256" key="8">
    <source>
        <dbReference type="ARBA" id="ARBA00023136"/>
    </source>
</evidence>
<dbReference type="AlphaFoldDB" id="J9PH64"/>